<dbReference type="GO" id="GO:0016491">
    <property type="term" value="F:oxidoreductase activity"/>
    <property type="evidence" value="ECO:0007669"/>
    <property type="project" value="UniProtKB-KW"/>
</dbReference>
<dbReference type="InterPro" id="IPR002347">
    <property type="entry name" value="SDR_fam"/>
</dbReference>
<name>A0A934QCY8_9MICO</name>
<dbReference type="InterPro" id="IPR036291">
    <property type="entry name" value="NAD(P)-bd_dom_sf"/>
</dbReference>
<dbReference type="PANTHER" id="PTHR24321">
    <property type="entry name" value="DEHYDROGENASES, SHORT CHAIN"/>
    <property type="match status" value="1"/>
</dbReference>
<accession>A0A934QCY8</accession>
<proteinExistence type="inferred from homology"/>
<protein>
    <submittedName>
        <fullName evidence="3">SDR family oxidoreductase</fullName>
    </submittedName>
</protein>
<gene>
    <name evidence="3" type="ORF">JD292_07575</name>
</gene>
<dbReference type="PANTHER" id="PTHR24321:SF8">
    <property type="entry name" value="ESTRADIOL 17-BETA-DEHYDROGENASE 8-RELATED"/>
    <property type="match status" value="1"/>
</dbReference>
<dbReference type="SUPFAM" id="SSF51735">
    <property type="entry name" value="NAD(P)-binding Rossmann-fold domains"/>
    <property type="match status" value="1"/>
</dbReference>
<dbReference type="PRINTS" id="PR00080">
    <property type="entry name" value="SDRFAMILY"/>
</dbReference>
<sequence>MNDTAPGTPSLETEAASGKPIAIVTGGAGAFGSAISRRLVAAGNHVVIADLDLAAAERVAAELGDASAVRVDLADEASISAAIAEVLAAKGRIDILVNNAGYSPVGGLDTTSLADWDRTIAINLRGAYLMCAESAEALRRSPAARVVMVGSRTWLAGGNPAYTASKAGIVGLCRTVVQALGPTGGTSNVVAPGPVDTPLVDSMGMGDSRDENFRRYAEAAPLGRVATPDEVAAAVAFFAGPDAAFITGEVLHVAGGLQLAPRL</sequence>
<dbReference type="Gene3D" id="3.40.50.720">
    <property type="entry name" value="NAD(P)-binding Rossmann-like Domain"/>
    <property type="match status" value="1"/>
</dbReference>
<keyword evidence="4" id="KW-1185">Reference proteome</keyword>
<evidence type="ECO:0000256" key="1">
    <source>
        <dbReference type="ARBA" id="ARBA00006484"/>
    </source>
</evidence>
<comment type="similarity">
    <text evidence="1">Belongs to the short-chain dehydrogenases/reductases (SDR) family.</text>
</comment>
<comment type="caution">
    <text evidence="3">The sequence shown here is derived from an EMBL/GenBank/DDBJ whole genome shotgun (WGS) entry which is preliminary data.</text>
</comment>
<evidence type="ECO:0000313" key="3">
    <source>
        <dbReference type="EMBL" id="MBK0421933.1"/>
    </source>
</evidence>
<dbReference type="EMBL" id="JAEHOI010000006">
    <property type="protein sequence ID" value="MBK0421933.1"/>
    <property type="molecule type" value="Genomic_DNA"/>
</dbReference>
<dbReference type="FunFam" id="3.40.50.720:FF:000084">
    <property type="entry name" value="Short-chain dehydrogenase reductase"/>
    <property type="match status" value="1"/>
</dbReference>
<dbReference type="Proteomes" id="UP000618733">
    <property type="component" value="Unassembled WGS sequence"/>
</dbReference>
<reference evidence="3" key="1">
    <citation type="submission" date="2020-12" db="EMBL/GenBank/DDBJ databases">
        <title>Leucobacter sp. CAS2, isolated from Chromium sludge.</title>
        <authorList>
            <person name="Xu Z."/>
        </authorList>
    </citation>
    <scope>NUCLEOTIDE SEQUENCE</scope>
    <source>
        <strain evidence="3">CSA2</strain>
    </source>
</reference>
<dbReference type="RefSeq" id="WP_200132134.1">
    <property type="nucleotide sequence ID" value="NZ_JAEHOI010000006.1"/>
</dbReference>
<evidence type="ECO:0000313" key="4">
    <source>
        <dbReference type="Proteomes" id="UP000618733"/>
    </source>
</evidence>
<organism evidence="3 4">
    <name type="scientific">Leucobacter edaphi</name>
    <dbReference type="NCBI Taxonomy" id="2796472"/>
    <lineage>
        <taxon>Bacteria</taxon>
        <taxon>Bacillati</taxon>
        <taxon>Actinomycetota</taxon>
        <taxon>Actinomycetes</taxon>
        <taxon>Micrococcales</taxon>
        <taxon>Microbacteriaceae</taxon>
        <taxon>Leucobacter</taxon>
    </lineage>
</organism>
<dbReference type="CDD" id="cd05233">
    <property type="entry name" value="SDR_c"/>
    <property type="match status" value="1"/>
</dbReference>
<evidence type="ECO:0000256" key="2">
    <source>
        <dbReference type="ARBA" id="ARBA00023002"/>
    </source>
</evidence>
<dbReference type="PRINTS" id="PR00081">
    <property type="entry name" value="GDHRDH"/>
</dbReference>
<dbReference type="Pfam" id="PF13561">
    <property type="entry name" value="adh_short_C2"/>
    <property type="match status" value="1"/>
</dbReference>
<dbReference type="AlphaFoldDB" id="A0A934QCY8"/>
<keyword evidence="2" id="KW-0560">Oxidoreductase</keyword>